<proteinExistence type="predicted"/>
<evidence type="ECO:0000313" key="1">
    <source>
        <dbReference type="EMBL" id="KIA78123.1"/>
    </source>
</evidence>
<comment type="caution">
    <text evidence="1">The sequence shown here is derived from an EMBL/GenBank/DDBJ whole genome shotgun (WGS) entry which is preliminary data.</text>
</comment>
<dbReference type="Proteomes" id="UP000031307">
    <property type="component" value="Unassembled WGS sequence"/>
</dbReference>
<accession>A0A0C1EDG5</accession>
<dbReference type="EMBL" id="JSAM01000038">
    <property type="protein sequence ID" value="KIA78123.1"/>
    <property type="molecule type" value="Genomic_DNA"/>
</dbReference>
<dbReference type="PATRIC" id="fig|83552.4.peg.682"/>
<protein>
    <submittedName>
        <fullName evidence="1">Uncharacterized protein</fullName>
    </submittedName>
</protein>
<gene>
    <name evidence="1" type="ORF">DB43_ET00030</name>
</gene>
<sequence length="86" mass="10077">MYIFDEDLEKNLDGITILLTRSEIEQLIGYAKQLLEENPPSDHYHLSNENYQKEITICIYNPDISTYNPKVQKLIKEDEDSARVTD</sequence>
<organism evidence="1 2">
    <name type="scientific">Parachlamydia acanthamoebae</name>
    <dbReference type="NCBI Taxonomy" id="83552"/>
    <lineage>
        <taxon>Bacteria</taxon>
        <taxon>Pseudomonadati</taxon>
        <taxon>Chlamydiota</taxon>
        <taxon>Chlamydiia</taxon>
        <taxon>Parachlamydiales</taxon>
        <taxon>Parachlamydiaceae</taxon>
        <taxon>Parachlamydia</taxon>
    </lineage>
</organism>
<dbReference type="RefSeq" id="WP_013924815.1">
    <property type="nucleotide sequence ID" value="NZ_BAWW01000011.1"/>
</dbReference>
<name>A0A0C1EDG5_9BACT</name>
<reference evidence="1 2" key="1">
    <citation type="journal article" date="2014" name="Mol. Biol. Evol.">
        <title>Massive expansion of Ubiquitination-related gene families within the Chlamydiae.</title>
        <authorList>
            <person name="Domman D."/>
            <person name="Collingro A."/>
            <person name="Lagkouvardos I."/>
            <person name="Gehre L."/>
            <person name="Weinmaier T."/>
            <person name="Rattei T."/>
            <person name="Subtil A."/>
            <person name="Horn M."/>
        </authorList>
    </citation>
    <scope>NUCLEOTIDE SEQUENCE [LARGE SCALE GENOMIC DNA]</scope>
    <source>
        <strain evidence="1 2">OEW1</strain>
    </source>
</reference>
<dbReference type="AlphaFoldDB" id="A0A0C1EDG5"/>
<evidence type="ECO:0000313" key="2">
    <source>
        <dbReference type="Proteomes" id="UP000031307"/>
    </source>
</evidence>